<keyword evidence="2" id="KW-0812">Transmembrane</keyword>
<dbReference type="Proteomes" id="UP000054549">
    <property type="component" value="Unassembled WGS sequence"/>
</dbReference>
<dbReference type="EMBL" id="KN818229">
    <property type="protein sequence ID" value="KIL68142.1"/>
    <property type="molecule type" value="Genomic_DNA"/>
</dbReference>
<proteinExistence type="predicted"/>
<dbReference type="AlphaFoldDB" id="A0A0C2X1Y6"/>
<evidence type="ECO:0000256" key="2">
    <source>
        <dbReference type="SAM" id="Phobius"/>
    </source>
</evidence>
<evidence type="ECO:0000313" key="4">
    <source>
        <dbReference type="Proteomes" id="UP000054549"/>
    </source>
</evidence>
<accession>A0A0C2X1Y6</accession>
<organism evidence="3 4">
    <name type="scientific">Amanita muscaria (strain Koide BX008)</name>
    <dbReference type="NCBI Taxonomy" id="946122"/>
    <lineage>
        <taxon>Eukaryota</taxon>
        <taxon>Fungi</taxon>
        <taxon>Dikarya</taxon>
        <taxon>Basidiomycota</taxon>
        <taxon>Agaricomycotina</taxon>
        <taxon>Agaricomycetes</taxon>
        <taxon>Agaricomycetidae</taxon>
        <taxon>Agaricales</taxon>
        <taxon>Pluteineae</taxon>
        <taxon>Amanitaceae</taxon>
        <taxon>Amanita</taxon>
    </lineage>
</organism>
<feature type="transmembrane region" description="Helical" evidence="2">
    <location>
        <begin position="21"/>
        <end position="44"/>
    </location>
</feature>
<keyword evidence="1" id="KW-0175">Coiled coil</keyword>
<dbReference type="OrthoDB" id="3359404at2759"/>
<gene>
    <name evidence="3" type="ORF">M378DRAFT_72123</name>
</gene>
<keyword evidence="2" id="KW-0472">Membrane</keyword>
<reference evidence="3 4" key="1">
    <citation type="submission" date="2014-04" db="EMBL/GenBank/DDBJ databases">
        <title>Evolutionary Origins and Diversification of the Mycorrhizal Mutualists.</title>
        <authorList>
            <consortium name="DOE Joint Genome Institute"/>
            <consortium name="Mycorrhizal Genomics Consortium"/>
            <person name="Kohler A."/>
            <person name="Kuo A."/>
            <person name="Nagy L.G."/>
            <person name="Floudas D."/>
            <person name="Copeland A."/>
            <person name="Barry K.W."/>
            <person name="Cichocki N."/>
            <person name="Veneault-Fourrey C."/>
            <person name="LaButti K."/>
            <person name="Lindquist E.A."/>
            <person name="Lipzen A."/>
            <person name="Lundell T."/>
            <person name="Morin E."/>
            <person name="Murat C."/>
            <person name="Riley R."/>
            <person name="Ohm R."/>
            <person name="Sun H."/>
            <person name="Tunlid A."/>
            <person name="Henrissat B."/>
            <person name="Grigoriev I.V."/>
            <person name="Hibbett D.S."/>
            <person name="Martin F."/>
        </authorList>
    </citation>
    <scope>NUCLEOTIDE SEQUENCE [LARGE SCALE GENOMIC DNA]</scope>
    <source>
        <strain evidence="3 4">Koide BX008</strain>
    </source>
</reference>
<keyword evidence="4" id="KW-1185">Reference proteome</keyword>
<evidence type="ECO:0000256" key="1">
    <source>
        <dbReference type="SAM" id="Coils"/>
    </source>
</evidence>
<protein>
    <submittedName>
        <fullName evidence="3">Uncharacterized protein</fullName>
    </submittedName>
</protein>
<dbReference type="InParanoid" id="A0A0C2X1Y6"/>
<feature type="coiled-coil region" evidence="1">
    <location>
        <begin position="62"/>
        <end position="89"/>
    </location>
</feature>
<evidence type="ECO:0000313" key="3">
    <source>
        <dbReference type="EMBL" id="KIL68142.1"/>
    </source>
</evidence>
<sequence>MRLLRLYSTHNSRHKLWYTDTLPALVPVFLLGSAVYLARFYFLFAPLPQTDVKQGLQLTHLRVSHERHMEESSDRIKQLEVEIETLQAERVTKVPPREEQQSPKKGWWW</sequence>
<name>A0A0C2X1Y6_AMAMK</name>
<dbReference type="HOGENOM" id="CLU_152123_1_0_1"/>
<keyword evidence="2" id="KW-1133">Transmembrane helix</keyword>